<dbReference type="InterPro" id="IPR053249">
    <property type="entry name" value="LFS"/>
</dbReference>
<dbReference type="PANTHER" id="PTHR33789:SF15">
    <property type="entry name" value="LACHRYMATORY-FACTOR SYNTHASE"/>
    <property type="match status" value="1"/>
</dbReference>
<dbReference type="Gene3D" id="3.30.530.20">
    <property type="match status" value="1"/>
</dbReference>
<dbReference type="InterPro" id="IPR019587">
    <property type="entry name" value="Polyketide_cyclase/dehydratase"/>
</dbReference>
<dbReference type="SUPFAM" id="SSF55961">
    <property type="entry name" value="Bet v1-like"/>
    <property type="match status" value="1"/>
</dbReference>
<dbReference type="Gramene" id="PSAT_LOCUS25571_t1">
    <property type="protein sequence ID" value="CAL5206735.1"/>
    <property type="gene ID" value="PSAT_LOCUS25571"/>
</dbReference>
<dbReference type="InterPro" id="IPR023393">
    <property type="entry name" value="START-like_dom_sf"/>
</dbReference>
<dbReference type="EMBL" id="JAMSHJ010000006">
    <property type="protein sequence ID" value="KAI5394599.1"/>
    <property type="molecule type" value="Genomic_DNA"/>
</dbReference>
<dbReference type="CDD" id="cd07821">
    <property type="entry name" value="PYR_PYL_RCAR_like"/>
    <property type="match status" value="1"/>
</dbReference>
<organism evidence="1 2">
    <name type="scientific">Pisum sativum</name>
    <name type="common">Garden pea</name>
    <name type="synonym">Lathyrus oleraceus</name>
    <dbReference type="NCBI Taxonomy" id="3888"/>
    <lineage>
        <taxon>Eukaryota</taxon>
        <taxon>Viridiplantae</taxon>
        <taxon>Streptophyta</taxon>
        <taxon>Embryophyta</taxon>
        <taxon>Tracheophyta</taxon>
        <taxon>Spermatophyta</taxon>
        <taxon>Magnoliopsida</taxon>
        <taxon>eudicotyledons</taxon>
        <taxon>Gunneridae</taxon>
        <taxon>Pentapetalae</taxon>
        <taxon>rosids</taxon>
        <taxon>fabids</taxon>
        <taxon>Fabales</taxon>
        <taxon>Fabaceae</taxon>
        <taxon>Papilionoideae</taxon>
        <taxon>50 kb inversion clade</taxon>
        <taxon>NPAAA clade</taxon>
        <taxon>Hologalegina</taxon>
        <taxon>IRL clade</taxon>
        <taxon>Fabeae</taxon>
        <taxon>Lathyrus</taxon>
    </lineage>
</organism>
<dbReference type="Pfam" id="PF10604">
    <property type="entry name" value="Polyketide_cyc2"/>
    <property type="match status" value="1"/>
</dbReference>
<dbReference type="GO" id="GO:0004864">
    <property type="term" value="F:protein phosphatase inhibitor activity"/>
    <property type="evidence" value="ECO:0007669"/>
    <property type="project" value="UniProtKB-ARBA"/>
</dbReference>
<evidence type="ECO:0000313" key="1">
    <source>
        <dbReference type="EMBL" id="KAI5394599.1"/>
    </source>
</evidence>
<dbReference type="AlphaFoldDB" id="A0A9D5A408"/>
<gene>
    <name evidence="1" type="ORF">KIW84_061296</name>
</gene>
<comment type="caution">
    <text evidence="1">The sequence shown here is derived from an EMBL/GenBank/DDBJ whole genome shotgun (WGS) entry which is preliminary data.</text>
</comment>
<dbReference type="PANTHER" id="PTHR33789">
    <property type="entry name" value="LACHRYMATORY-FACTOR SYNTHASE"/>
    <property type="match status" value="1"/>
</dbReference>
<dbReference type="Gramene" id="Psat06G0129600-T1">
    <property type="protein sequence ID" value="KAI5394599.1"/>
    <property type="gene ID" value="KIW84_061296"/>
</dbReference>
<protein>
    <recommendedName>
        <fullName evidence="3">Lachrymatory-factor synthase</fullName>
    </recommendedName>
</protein>
<evidence type="ECO:0000313" key="2">
    <source>
        <dbReference type="Proteomes" id="UP001058974"/>
    </source>
</evidence>
<proteinExistence type="predicted"/>
<dbReference type="FunFam" id="3.30.530.20:FF:000064">
    <property type="entry name" value="Lachrymatory-factor synthase"/>
    <property type="match status" value="1"/>
</dbReference>
<reference evidence="1 2" key="1">
    <citation type="journal article" date="2022" name="Nat. Genet.">
        <title>Improved pea reference genome and pan-genome highlight genomic features and evolutionary characteristics.</title>
        <authorList>
            <person name="Yang T."/>
            <person name="Liu R."/>
            <person name="Luo Y."/>
            <person name="Hu S."/>
            <person name="Wang D."/>
            <person name="Wang C."/>
            <person name="Pandey M.K."/>
            <person name="Ge S."/>
            <person name="Xu Q."/>
            <person name="Li N."/>
            <person name="Li G."/>
            <person name="Huang Y."/>
            <person name="Saxena R.K."/>
            <person name="Ji Y."/>
            <person name="Li M."/>
            <person name="Yan X."/>
            <person name="He Y."/>
            <person name="Liu Y."/>
            <person name="Wang X."/>
            <person name="Xiang C."/>
            <person name="Varshney R.K."/>
            <person name="Ding H."/>
            <person name="Gao S."/>
            <person name="Zong X."/>
        </authorList>
    </citation>
    <scope>NUCLEOTIDE SEQUENCE [LARGE SCALE GENOMIC DNA]</scope>
    <source>
        <strain evidence="1 2">cv. Zhongwan 6</strain>
    </source>
</reference>
<dbReference type="OrthoDB" id="1928994at2759"/>
<dbReference type="Proteomes" id="UP001058974">
    <property type="component" value="Chromosome 6"/>
</dbReference>
<name>A0A9D5A408_PEA</name>
<evidence type="ECO:0008006" key="3">
    <source>
        <dbReference type="Google" id="ProtNLM"/>
    </source>
</evidence>
<keyword evidence="2" id="KW-1185">Reference proteome</keyword>
<sequence>MEQELVQKWEGKVSTKLKTITEHQAWPLVKDFFNLHKRYPDLATCYGIHGSNGEPGCIRYCAGFSLPSDGSQEVSWSKERLVAVDDVERCLTYEIVDCNIGFKSYESTMRVIGDGDGGCVIEWLFAVDPVGGLELEGLVEKYRVGLQVMARKMEEEIATSVQRNGM</sequence>
<accession>A0A9D5A408</accession>